<reference evidence="1" key="1">
    <citation type="submission" date="2017-12" db="EMBL/GenBank/DDBJ databases">
        <title>Insights into the successfully spreading KPC-encoding IncII plasmids.</title>
        <authorList>
            <person name="Brandt C."/>
            <person name="Pletz M.W."/>
            <person name="Makarewicz O."/>
        </authorList>
    </citation>
    <scope>NUCLEOTIDE SEQUENCE</scope>
    <source>
        <strain evidence="1">St015788/2</strain>
        <plasmid evidence="1">pUJ-84KPC</plasmid>
    </source>
</reference>
<protein>
    <submittedName>
        <fullName evidence="1">Uncharacterized protein</fullName>
    </submittedName>
</protein>
<geneLocation type="plasmid" evidence="1">
    <name>pUJ-84KPC</name>
</geneLocation>
<sequence length="63" mass="6704">MVASVLPRFSVVCLQVIHNLKPGFVDRYAGNSPFAGVNASLPLPVSRVRSGTGRAVSAPARRR</sequence>
<organism evidence="1">
    <name type="scientific">Klebsiella pneumoniae</name>
    <dbReference type="NCBI Taxonomy" id="573"/>
    <lineage>
        <taxon>Bacteria</taxon>
        <taxon>Pseudomonadati</taxon>
        <taxon>Pseudomonadota</taxon>
        <taxon>Gammaproteobacteria</taxon>
        <taxon>Enterobacterales</taxon>
        <taxon>Enterobacteriaceae</taxon>
        <taxon>Klebsiella/Raoultella group</taxon>
        <taxon>Klebsiella</taxon>
        <taxon>Klebsiella pneumoniae complex</taxon>
    </lineage>
</organism>
<evidence type="ECO:0000313" key="1">
    <source>
        <dbReference type="EMBL" id="AVI43629.1"/>
    </source>
</evidence>
<dbReference type="EMBL" id="MG700550">
    <property type="protein sequence ID" value="AVI43629.1"/>
    <property type="molecule type" value="Genomic_DNA"/>
</dbReference>
<keyword evidence="1" id="KW-0614">Plasmid</keyword>
<accession>A0A2P1BPK3</accession>
<dbReference type="AlphaFoldDB" id="A0A2P1BPK3"/>
<name>A0A2P1BPK3_KLEPN</name>
<proteinExistence type="predicted"/>